<comment type="caution">
    <text evidence="3">The sequence shown here is derived from an EMBL/GenBank/DDBJ whole genome shotgun (WGS) entry which is preliminary data.</text>
</comment>
<dbReference type="EMBL" id="LAHD01000053">
    <property type="protein sequence ID" value="PHK02475.1"/>
    <property type="molecule type" value="Genomic_DNA"/>
</dbReference>
<protein>
    <recommendedName>
        <fullName evidence="2">UspA domain-containing protein</fullName>
    </recommendedName>
</protein>
<name>A0A9Q6EKL9_NOSLI</name>
<evidence type="ECO:0000313" key="3">
    <source>
        <dbReference type="EMBL" id="PHK02475.1"/>
    </source>
</evidence>
<dbReference type="InterPro" id="IPR006016">
    <property type="entry name" value="UspA"/>
</dbReference>
<dbReference type="Proteomes" id="UP000222310">
    <property type="component" value="Unassembled WGS sequence"/>
</dbReference>
<dbReference type="Gene3D" id="3.40.50.620">
    <property type="entry name" value="HUPs"/>
    <property type="match status" value="1"/>
</dbReference>
<accession>A0A9Q6EKL9</accession>
<evidence type="ECO:0000313" key="4">
    <source>
        <dbReference type="Proteomes" id="UP000222310"/>
    </source>
</evidence>
<dbReference type="PRINTS" id="PR01438">
    <property type="entry name" value="UNVRSLSTRESS"/>
</dbReference>
<dbReference type="InterPro" id="IPR006015">
    <property type="entry name" value="Universal_stress_UspA"/>
</dbReference>
<dbReference type="Pfam" id="PF00582">
    <property type="entry name" value="Usp"/>
    <property type="match status" value="1"/>
</dbReference>
<reference evidence="3 4" key="1">
    <citation type="submission" date="2015-02" db="EMBL/GenBank/DDBJ databases">
        <title>Nostoc linckia genome annotation.</title>
        <authorList>
            <person name="Zhou Z."/>
        </authorList>
    </citation>
    <scope>NUCLEOTIDE SEQUENCE [LARGE SCALE GENOMIC DNA]</scope>
    <source>
        <strain evidence="4">z8</strain>
    </source>
</reference>
<dbReference type="PANTHER" id="PTHR46268">
    <property type="entry name" value="STRESS RESPONSE PROTEIN NHAX"/>
    <property type="match status" value="1"/>
</dbReference>
<sequence>MFRKILVAIDCSKFSKRVFEEALAQAKANAASLMVLHILSPDEEDCPDTSGLLNTYYYAGTNSEAAQHCQKMWEEFSQKGLKMVRAHAAEAIAAGVNAEYSQKLGNPGRTICDVARTWEADLIVIGRRGHSGLSELFLGSVSNYVLHYAPCSVLTIQKALETAGYTTRPLDKQFN</sequence>
<dbReference type="RefSeq" id="WP_099068842.1">
    <property type="nucleotide sequence ID" value="NZ_LAHD01000053.1"/>
</dbReference>
<comment type="similarity">
    <text evidence="1">Belongs to the universal stress protein A family.</text>
</comment>
<evidence type="ECO:0000259" key="2">
    <source>
        <dbReference type="Pfam" id="PF00582"/>
    </source>
</evidence>
<dbReference type="InterPro" id="IPR014729">
    <property type="entry name" value="Rossmann-like_a/b/a_fold"/>
</dbReference>
<organism evidence="3 4">
    <name type="scientific">Nostoc linckia z8</name>
    <dbReference type="NCBI Taxonomy" id="1628746"/>
    <lineage>
        <taxon>Bacteria</taxon>
        <taxon>Bacillati</taxon>
        <taxon>Cyanobacteriota</taxon>
        <taxon>Cyanophyceae</taxon>
        <taxon>Nostocales</taxon>
        <taxon>Nostocaceae</taxon>
        <taxon>Nostoc</taxon>
    </lineage>
</organism>
<dbReference type="CDD" id="cd00293">
    <property type="entry name" value="USP-like"/>
    <property type="match status" value="1"/>
</dbReference>
<gene>
    <name evidence="3" type="ORF">VF08_18715</name>
</gene>
<evidence type="ECO:0000256" key="1">
    <source>
        <dbReference type="ARBA" id="ARBA00008791"/>
    </source>
</evidence>
<dbReference type="AlphaFoldDB" id="A0A9Q6EKL9"/>
<dbReference type="PANTHER" id="PTHR46268:SF8">
    <property type="entry name" value="UNIVERSAL STRESS PROTEIN SLL1388"/>
    <property type="match status" value="1"/>
</dbReference>
<dbReference type="SUPFAM" id="SSF52402">
    <property type="entry name" value="Adenine nucleotide alpha hydrolases-like"/>
    <property type="match status" value="1"/>
</dbReference>
<proteinExistence type="inferred from homology"/>
<dbReference type="GeneID" id="57092555"/>
<feature type="domain" description="UspA" evidence="2">
    <location>
        <begin position="1"/>
        <end position="156"/>
    </location>
</feature>